<evidence type="ECO:0000259" key="8">
    <source>
        <dbReference type="Pfam" id="PF10411"/>
    </source>
</evidence>
<dbReference type="InterPro" id="IPR018950">
    <property type="entry name" value="DiS-bond_isomerase_DsbC/G_N"/>
</dbReference>
<dbReference type="OrthoDB" id="12976at2"/>
<dbReference type="RefSeq" id="WP_034614944.1">
    <property type="nucleotide sequence ID" value="NZ_JSUM01000010.1"/>
</dbReference>
<dbReference type="InterPro" id="IPR012336">
    <property type="entry name" value="Thioredoxin-like_fold"/>
</dbReference>
<dbReference type="Gene3D" id="3.10.450.70">
    <property type="entry name" value="Disulphide bond isomerase, DsbC/G, N-terminal"/>
    <property type="match status" value="1"/>
</dbReference>
<reference evidence="10 11" key="1">
    <citation type="submission" date="2014-11" db="EMBL/GenBank/DDBJ databases">
        <title>Draft genome sequence of Chelonobacter oris 1662T, associated with respiratory disease in Hermann's Tortoises.</title>
        <authorList>
            <person name="Kudirkiene E."/>
            <person name="Hansen M.J."/>
            <person name="Bojesen A.M."/>
        </authorList>
    </citation>
    <scope>NUCLEOTIDE SEQUENCE [LARGE SCALE GENOMIC DNA]</scope>
    <source>
        <strain evidence="10 11">1662</strain>
    </source>
</reference>
<evidence type="ECO:0000256" key="7">
    <source>
        <dbReference type="RuleBase" id="RU364038"/>
    </source>
</evidence>
<dbReference type="InterPro" id="IPR036249">
    <property type="entry name" value="Thioredoxin-like_sf"/>
</dbReference>
<evidence type="ECO:0000256" key="4">
    <source>
        <dbReference type="ARBA" id="ARBA00022764"/>
    </source>
</evidence>
<evidence type="ECO:0000256" key="3">
    <source>
        <dbReference type="ARBA" id="ARBA00022729"/>
    </source>
</evidence>
<keyword evidence="10" id="KW-0413">Isomerase</keyword>
<dbReference type="Proteomes" id="UP000030380">
    <property type="component" value="Unassembled WGS sequence"/>
</dbReference>
<dbReference type="PANTHER" id="PTHR35272:SF3">
    <property type="entry name" value="THIOL:DISULFIDE INTERCHANGE PROTEIN DSBC"/>
    <property type="match status" value="1"/>
</dbReference>
<dbReference type="InterPro" id="IPR009094">
    <property type="entry name" value="DiS-bond_isomerase_DsbC/G_N_sf"/>
</dbReference>
<dbReference type="SUPFAM" id="SSF54423">
    <property type="entry name" value="DsbC/DsbG N-terminal domain-like"/>
    <property type="match status" value="1"/>
</dbReference>
<keyword evidence="3 7" id="KW-0732">Signal</keyword>
<comment type="subcellular location">
    <subcellularLocation>
        <location evidence="1 7">Periplasm</location>
    </subcellularLocation>
</comment>
<comment type="caution">
    <text evidence="10">The sequence shown here is derived from an EMBL/GenBank/DDBJ whole genome shotgun (WGS) entry which is preliminary data.</text>
</comment>
<evidence type="ECO:0000256" key="2">
    <source>
        <dbReference type="ARBA" id="ARBA00009813"/>
    </source>
</evidence>
<feature type="signal peptide" evidence="7">
    <location>
        <begin position="1"/>
        <end position="18"/>
    </location>
</feature>
<evidence type="ECO:0000313" key="10">
    <source>
        <dbReference type="EMBL" id="KGQ70423.1"/>
    </source>
</evidence>
<dbReference type="GO" id="GO:0042597">
    <property type="term" value="C:periplasmic space"/>
    <property type="evidence" value="ECO:0007669"/>
    <property type="project" value="UniProtKB-SubCell"/>
</dbReference>
<evidence type="ECO:0000313" key="11">
    <source>
        <dbReference type="Proteomes" id="UP000030380"/>
    </source>
</evidence>
<name>A0A0A3ALZ0_9PAST</name>
<dbReference type="NCBIfam" id="NF008129">
    <property type="entry name" value="PRK10877.1"/>
    <property type="match status" value="1"/>
</dbReference>
<feature type="domain" description="Disulphide bond isomerase DsbC/G N-terminal" evidence="8">
    <location>
        <begin position="15"/>
        <end position="81"/>
    </location>
</feature>
<evidence type="ECO:0000256" key="6">
    <source>
        <dbReference type="ARBA" id="ARBA00023284"/>
    </source>
</evidence>
<dbReference type="CDD" id="cd03020">
    <property type="entry name" value="DsbA_DsbC_DsbG"/>
    <property type="match status" value="1"/>
</dbReference>
<evidence type="ECO:0000256" key="5">
    <source>
        <dbReference type="ARBA" id="ARBA00023157"/>
    </source>
</evidence>
<dbReference type="PANTHER" id="PTHR35272">
    <property type="entry name" value="THIOL:DISULFIDE INTERCHANGE PROTEIN DSBC-RELATED"/>
    <property type="match status" value="1"/>
</dbReference>
<feature type="domain" description="Thioredoxin-like fold" evidence="9">
    <location>
        <begin position="101"/>
        <end position="224"/>
    </location>
</feature>
<dbReference type="SUPFAM" id="SSF52833">
    <property type="entry name" value="Thioredoxin-like"/>
    <property type="match status" value="1"/>
</dbReference>
<dbReference type="GO" id="GO:0016853">
    <property type="term" value="F:isomerase activity"/>
    <property type="evidence" value="ECO:0007669"/>
    <property type="project" value="UniProtKB-KW"/>
</dbReference>
<keyword evidence="5" id="KW-1015">Disulfide bond</keyword>
<sequence length="228" mass="25316">MKKSILLFSAVFSTAALASNAVINQNLAALGMTNVQVQASPLKGIQSVVADQGVFYVSDDGNYILRGDLFELKNGDLVNLSERMLFDKLNAFADQMIVYPAKNEKYVVTVFMDITCHYCHLLYSKKQEYNDLGITLRFLAFPRGGLETQTARQMEAIWQAKDRNEALDKAENGELPKALKTPDIVARHYALGRQYGVRGTPSIITDSGEMLGGYLPPKELLDVLQDSQ</sequence>
<dbReference type="STRING" id="505317.OA57_06145"/>
<comment type="function">
    <text evidence="7">Required for disulfide bond formation in some periplasmic proteins. Acts by transferring its disulfide bond to other proteins and is reduced in the process.</text>
</comment>
<keyword evidence="11" id="KW-1185">Reference proteome</keyword>
<dbReference type="InterPro" id="IPR033954">
    <property type="entry name" value="DiS-bond_Isoase_DsbC/G"/>
</dbReference>
<feature type="chain" id="PRO_5010005526" description="Thiol:disulfide interchange protein" evidence="7">
    <location>
        <begin position="19"/>
        <end position="228"/>
    </location>
</feature>
<proteinExistence type="inferred from homology"/>
<dbReference type="Pfam" id="PF13098">
    <property type="entry name" value="Thioredoxin_2"/>
    <property type="match status" value="1"/>
</dbReference>
<dbReference type="AlphaFoldDB" id="A0A0A3ALZ0"/>
<evidence type="ECO:0000256" key="1">
    <source>
        <dbReference type="ARBA" id="ARBA00004418"/>
    </source>
</evidence>
<dbReference type="InterPro" id="IPR051470">
    <property type="entry name" value="Thiol:disulfide_interchange"/>
</dbReference>
<organism evidence="10 11">
    <name type="scientific">Chelonobacter oris</name>
    <dbReference type="NCBI Taxonomy" id="505317"/>
    <lineage>
        <taxon>Bacteria</taxon>
        <taxon>Pseudomonadati</taxon>
        <taxon>Pseudomonadota</taxon>
        <taxon>Gammaproteobacteria</taxon>
        <taxon>Pasteurellales</taxon>
        <taxon>Pasteurellaceae</taxon>
        <taxon>Chelonobacter</taxon>
    </lineage>
</organism>
<dbReference type="Gene3D" id="3.40.30.10">
    <property type="entry name" value="Glutaredoxin"/>
    <property type="match status" value="1"/>
</dbReference>
<dbReference type="Pfam" id="PF10411">
    <property type="entry name" value="DsbC_N"/>
    <property type="match status" value="1"/>
</dbReference>
<gene>
    <name evidence="10" type="ORF">OA57_06145</name>
</gene>
<evidence type="ECO:0000259" key="9">
    <source>
        <dbReference type="Pfam" id="PF13098"/>
    </source>
</evidence>
<comment type="similarity">
    <text evidence="2 7">Belongs to the thioredoxin family. DsbC subfamily.</text>
</comment>
<keyword evidence="6 7" id="KW-0676">Redox-active center</keyword>
<accession>A0A0A3ALZ0</accession>
<dbReference type="EMBL" id="JSUM01000010">
    <property type="protein sequence ID" value="KGQ70423.1"/>
    <property type="molecule type" value="Genomic_DNA"/>
</dbReference>
<keyword evidence="4 7" id="KW-0574">Periplasm</keyword>
<protein>
    <recommendedName>
        <fullName evidence="7">Thiol:disulfide interchange protein</fullName>
    </recommendedName>
</protein>